<gene>
    <name evidence="1" type="ORF">UTRI_01316_B</name>
</gene>
<keyword evidence="2" id="KW-1185">Reference proteome</keyword>
<organism evidence="1 2">
    <name type="scientific">Ustilago trichophora</name>
    <dbReference type="NCBI Taxonomy" id="86804"/>
    <lineage>
        <taxon>Eukaryota</taxon>
        <taxon>Fungi</taxon>
        <taxon>Dikarya</taxon>
        <taxon>Basidiomycota</taxon>
        <taxon>Ustilaginomycotina</taxon>
        <taxon>Ustilaginomycetes</taxon>
        <taxon>Ustilaginales</taxon>
        <taxon>Ustilaginaceae</taxon>
        <taxon>Ustilago</taxon>
    </lineage>
</organism>
<accession>A0A5C3DTP3</accession>
<protein>
    <recommendedName>
        <fullName evidence="3">BTB domain-containing protein</fullName>
    </recommendedName>
</protein>
<dbReference type="OrthoDB" id="2549754at2759"/>
<evidence type="ECO:0000313" key="1">
    <source>
        <dbReference type="EMBL" id="SPO21823.1"/>
    </source>
</evidence>
<dbReference type="EMBL" id="OOIN01000003">
    <property type="protein sequence ID" value="SPO21823.1"/>
    <property type="molecule type" value="Genomic_DNA"/>
</dbReference>
<evidence type="ECO:0008006" key="3">
    <source>
        <dbReference type="Google" id="ProtNLM"/>
    </source>
</evidence>
<dbReference type="Proteomes" id="UP000324022">
    <property type="component" value="Unassembled WGS sequence"/>
</dbReference>
<sequence length="232" mass="26350">MTYVGNVIEGWEDEASAIKCTLSKQEKGVVVSVSEGSDADDVDMDSVTESESLESDTVVLVGLDHSKVECSIEDIFHRSGKLWEMAQAEGGRANPRIYLPLIWQEVKILSDSLNLQTLPLSYWDPADLKELVKAVELHIDYEFYDWDVAGLEHAILDRLRDGPDTEEQVSRFYAADSLYLGKLCYIAEKAGMDRLVRYIDREADRDVARNEPSEGRPRKWQKISERIARATY</sequence>
<reference evidence="1 2" key="1">
    <citation type="submission" date="2018-03" db="EMBL/GenBank/DDBJ databases">
        <authorList>
            <person name="Guldener U."/>
        </authorList>
    </citation>
    <scope>NUCLEOTIDE SEQUENCE [LARGE SCALE GENOMIC DNA]</scope>
    <source>
        <strain evidence="1 2">NBRC100155</strain>
    </source>
</reference>
<evidence type="ECO:0000313" key="2">
    <source>
        <dbReference type="Proteomes" id="UP000324022"/>
    </source>
</evidence>
<proteinExistence type="predicted"/>
<dbReference type="AlphaFoldDB" id="A0A5C3DTP3"/>
<name>A0A5C3DTP3_9BASI</name>